<dbReference type="GO" id="GO:0003676">
    <property type="term" value="F:nucleic acid binding"/>
    <property type="evidence" value="ECO:0007669"/>
    <property type="project" value="InterPro"/>
</dbReference>
<feature type="region of interest" description="Disordered" evidence="1">
    <location>
        <begin position="645"/>
        <end position="680"/>
    </location>
</feature>
<dbReference type="Pfam" id="PF23713">
    <property type="entry name" value="WHD_Egal"/>
    <property type="match status" value="3"/>
</dbReference>
<dbReference type="PANTHER" id="PTHR46814:SF1">
    <property type="entry name" value="EGALITARIAN, ISOFORM B"/>
    <property type="match status" value="1"/>
</dbReference>
<dbReference type="InterPro" id="IPR002562">
    <property type="entry name" value="3'-5'_exonuclease_dom"/>
</dbReference>
<dbReference type="EMBL" id="HBUF01194119">
    <property type="protein sequence ID" value="CAG6659396.1"/>
    <property type="molecule type" value="Transcribed_RNA"/>
</dbReference>
<feature type="region of interest" description="Disordered" evidence="1">
    <location>
        <begin position="290"/>
        <end position="310"/>
    </location>
</feature>
<feature type="domain" description="3'-5' exonuclease" evidence="2">
    <location>
        <begin position="364"/>
        <end position="551"/>
    </location>
</feature>
<dbReference type="Pfam" id="PF01612">
    <property type="entry name" value="DNA_pol_A_exo1"/>
    <property type="match status" value="1"/>
</dbReference>
<feature type="region of interest" description="Disordered" evidence="1">
    <location>
        <begin position="720"/>
        <end position="741"/>
    </location>
</feature>
<dbReference type="EMBL" id="HBUF01194118">
    <property type="protein sequence ID" value="CAG6659395.1"/>
    <property type="molecule type" value="Transcribed_RNA"/>
</dbReference>
<dbReference type="InterPro" id="IPR036397">
    <property type="entry name" value="RNaseH_sf"/>
</dbReference>
<dbReference type="SMART" id="SM00474">
    <property type="entry name" value="35EXOc"/>
    <property type="match status" value="1"/>
</dbReference>
<keyword evidence="3" id="KW-0540">Nuclease</keyword>
<dbReference type="Gene3D" id="3.30.420.10">
    <property type="entry name" value="Ribonuclease H-like superfamily/Ribonuclease H"/>
    <property type="match status" value="1"/>
</dbReference>
<accession>A0A8D8RXX0</accession>
<dbReference type="SUPFAM" id="SSF53098">
    <property type="entry name" value="Ribonuclease H-like"/>
    <property type="match status" value="1"/>
</dbReference>
<evidence type="ECO:0000256" key="1">
    <source>
        <dbReference type="SAM" id="MobiDB-lite"/>
    </source>
</evidence>
<name>A0A8D8RXX0_9HEMI</name>
<proteinExistence type="predicted"/>
<keyword evidence="3" id="KW-0269">Exonuclease</keyword>
<evidence type="ECO:0000313" key="3">
    <source>
        <dbReference type="EMBL" id="CAG6659395.1"/>
    </source>
</evidence>
<evidence type="ECO:0000259" key="2">
    <source>
        <dbReference type="SMART" id="SM00474"/>
    </source>
</evidence>
<dbReference type="CDD" id="cd06148">
    <property type="entry name" value="Egl_like_exo"/>
    <property type="match status" value="1"/>
</dbReference>
<reference evidence="3" key="1">
    <citation type="submission" date="2021-05" db="EMBL/GenBank/DDBJ databases">
        <authorList>
            <person name="Alioto T."/>
            <person name="Alioto T."/>
            <person name="Gomez Garrido J."/>
        </authorList>
    </citation>
    <scope>NUCLEOTIDE SEQUENCE</scope>
</reference>
<protein>
    <submittedName>
        <fullName evidence="3">Exonuclease 3'-5' domain-containing protein 1</fullName>
    </submittedName>
</protein>
<dbReference type="PANTHER" id="PTHR46814">
    <property type="entry name" value="EGALITARIAN, ISOFORM B"/>
    <property type="match status" value="1"/>
</dbReference>
<dbReference type="AlphaFoldDB" id="A0A8D8RXX0"/>
<organism evidence="3">
    <name type="scientific">Cacopsylla melanoneura</name>
    <dbReference type="NCBI Taxonomy" id="428564"/>
    <lineage>
        <taxon>Eukaryota</taxon>
        <taxon>Metazoa</taxon>
        <taxon>Ecdysozoa</taxon>
        <taxon>Arthropoda</taxon>
        <taxon>Hexapoda</taxon>
        <taxon>Insecta</taxon>
        <taxon>Pterygota</taxon>
        <taxon>Neoptera</taxon>
        <taxon>Paraneoptera</taxon>
        <taxon>Hemiptera</taxon>
        <taxon>Sternorrhyncha</taxon>
        <taxon>Psylloidea</taxon>
        <taxon>Psyllidae</taxon>
        <taxon>Psyllinae</taxon>
        <taxon>Cacopsylla</taxon>
    </lineage>
</organism>
<dbReference type="InterPro" id="IPR012337">
    <property type="entry name" value="RNaseH-like_sf"/>
</dbReference>
<sequence>MDSSEYEKVRNLTLLFFYERLLDKGGPRTLHDLSCQFGAKGFTKEMRQIAGGSQSGLKKFLAQYPSLFMVDGDHVYDAYEMGSHSNDSNSSNSLKQTGGKRDYAKEAVEYFTSKLLQYGADIEVPIKSLLGHRSQASPEVRHISGQHIREFKEFLMRFPENFHITDDNIILTAYAGKERKPFHEIQEKSIDFESKDKLIDYFQQAILSKGLVLVEQLFHSVTSNYPESVWSPFFKNSQDLLTFLKMHSNVFNVQSNTVKLAEHINHNTGDPKTNNRVLKNNAINLTQTQIPLSPPETKPDLNHSSPPQSLAQNQTFKQRFNSLILKTIAQNTEKDQRHPSSNGGFVTNNNDNFKTKVLQNSKVITNIKESSAVIDELMKSDLVTFDCEGINPGIKGQITLFSIGQLSGQVYLFDLVTCPDIVSSGGLSKLLESENVVKVIHDCRNDSILLFEQFGITLRNVFDTQAAHAVLQFQETGKPVYKVRHVSLKTLAELVDSPLGSPLKEELRLVYKKDPRYWARRPLTRDMIVYAASDLACLLPRLYVTLNNQIKPEYGPLLVELSEEQVYMHIKPNEVRQRKKQRKIDNEVTDLKLKLSACTQNGRNIVLSNREIRLLRYLELTDEEKELVKASYKVARKLEKLEGRNREGEEGEMLSLESVMSGRSTPSDSGSCSGDVMSPSEPLSLTDSMLLMDDILSDSRLDQLDRIERIEAILTAATSHVEASANSSPSKRAPMSEAAVQTVSTGDIVITKVYVNEEDQDKEEKVVSPKKYKRWD</sequence>
<dbReference type="GO" id="GO:0006139">
    <property type="term" value="P:nucleobase-containing compound metabolic process"/>
    <property type="evidence" value="ECO:0007669"/>
    <property type="project" value="InterPro"/>
</dbReference>
<dbReference type="InterPro" id="IPR056589">
    <property type="entry name" value="WH_Egal-1"/>
</dbReference>
<feature type="compositionally biased region" description="Polar residues" evidence="1">
    <location>
        <begin position="661"/>
        <end position="672"/>
    </location>
</feature>
<dbReference type="GO" id="GO:0008408">
    <property type="term" value="F:3'-5' exonuclease activity"/>
    <property type="evidence" value="ECO:0007669"/>
    <property type="project" value="InterPro"/>
</dbReference>
<keyword evidence="3" id="KW-0378">Hydrolase</keyword>